<feature type="transmembrane region" description="Helical" evidence="7">
    <location>
        <begin position="112"/>
        <end position="137"/>
    </location>
</feature>
<dbReference type="GO" id="GO:0005886">
    <property type="term" value="C:plasma membrane"/>
    <property type="evidence" value="ECO:0007669"/>
    <property type="project" value="TreeGrafter"/>
</dbReference>
<gene>
    <name evidence="8" type="ORF">METZ01_LOCUS467351</name>
</gene>
<protein>
    <recommendedName>
        <fullName evidence="9">Glycosyltransferase 2-like domain-containing protein</fullName>
    </recommendedName>
</protein>
<keyword evidence="2" id="KW-0328">Glycosyltransferase</keyword>
<dbReference type="AlphaFoldDB" id="A0A383B338"/>
<evidence type="ECO:0000256" key="1">
    <source>
        <dbReference type="ARBA" id="ARBA00004141"/>
    </source>
</evidence>
<proteinExistence type="predicted"/>
<keyword evidence="5 7" id="KW-1133">Transmembrane helix</keyword>
<keyword evidence="3" id="KW-0808">Transferase</keyword>
<accession>A0A383B338</accession>
<evidence type="ECO:0000256" key="6">
    <source>
        <dbReference type="ARBA" id="ARBA00023136"/>
    </source>
</evidence>
<evidence type="ECO:0000256" key="4">
    <source>
        <dbReference type="ARBA" id="ARBA00022692"/>
    </source>
</evidence>
<keyword evidence="4 7" id="KW-0812">Transmembrane</keyword>
<evidence type="ECO:0008006" key="9">
    <source>
        <dbReference type="Google" id="ProtNLM"/>
    </source>
</evidence>
<dbReference type="InterPro" id="IPR050256">
    <property type="entry name" value="Glycosyltransferase_2"/>
</dbReference>
<dbReference type="GO" id="GO:0016757">
    <property type="term" value="F:glycosyltransferase activity"/>
    <property type="evidence" value="ECO:0007669"/>
    <property type="project" value="UniProtKB-KW"/>
</dbReference>
<evidence type="ECO:0000256" key="3">
    <source>
        <dbReference type="ARBA" id="ARBA00022679"/>
    </source>
</evidence>
<organism evidence="8">
    <name type="scientific">marine metagenome</name>
    <dbReference type="NCBI Taxonomy" id="408172"/>
    <lineage>
        <taxon>unclassified sequences</taxon>
        <taxon>metagenomes</taxon>
        <taxon>ecological metagenomes</taxon>
    </lineage>
</organism>
<feature type="non-terminal residue" evidence="8">
    <location>
        <position position="1"/>
    </location>
</feature>
<evidence type="ECO:0000256" key="2">
    <source>
        <dbReference type="ARBA" id="ARBA00022676"/>
    </source>
</evidence>
<name>A0A383B338_9ZZZZ</name>
<sequence length="162" mass="18865">RNFTGLGLYDRQFLDAIRKYNDPYPFIRGLIIEIGFNRVEVPYTQEKRKYGKSSFSFFSYYDYAMTGFVNQTKLPLRIAVLSGFILATFSFMVALGYFIYKVLYWDTFTVGLAPLVIGMFFFSAIQLIFTGIIGEYLGAVWTQVKNKPLVIEEERINFDHED</sequence>
<keyword evidence="6 7" id="KW-0472">Membrane</keyword>
<evidence type="ECO:0000313" key="8">
    <source>
        <dbReference type="EMBL" id="SVE14497.1"/>
    </source>
</evidence>
<evidence type="ECO:0000256" key="7">
    <source>
        <dbReference type="SAM" id="Phobius"/>
    </source>
</evidence>
<feature type="transmembrane region" description="Helical" evidence="7">
    <location>
        <begin position="78"/>
        <end position="100"/>
    </location>
</feature>
<dbReference type="PANTHER" id="PTHR48090:SF1">
    <property type="entry name" value="PROPHAGE BACTOPRENOL GLUCOSYL TRANSFERASE HOMOLOG"/>
    <property type="match status" value="1"/>
</dbReference>
<evidence type="ECO:0000256" key="5">
    <source>
        <dbReference type="ARBA" id="ARBA00022989"/>
    </source>
</evidence>
<dbReference type="EMBL" id="UINC01197159">
    <property type="protein sequence ID" value="SVE14497.1"/>
    <property type="molecule type" value="Genomic_DNA"/>
</dbReference>
<dbReference type="PANTHER" id="PTHR48090">
    <property type="entry name" value="UNDECAPRENYL-PHOSPHATE 4-DEOXY-4-FORMAMIDO-L-ARABINOSE TRANSFERASE-RELATED"/>
    <property type="match status" value="1"/>
</dbReference>
<reference evidence="8" key="1">
    <citation type="submission" date="2018-05" db="EMBL/GenBank/DDBJ databases">
        <authorList>
            <person name="Lanie J.A."/>
            <person name="Ng W.-L."/>
            <person name="Kazmierczak K.M."/>
            <person name="Andrzejewski T.M."/>
            <person name="Davidsen T.M."/>
            <person name="Wayne K.J."/>
            <person name="Tettelin H."/>
            <person name="Glass J.I."/>
            <person name="Rusch D."/>
            <person name="Podicherti R."/>
            <person name="Tsui H.-C.T."/>
            <person name="Winkler M.E."/>
        </authorList>
    </citation>
    <scope>NUCLEOTIDE SEQUENCE</scope>
</reference>
<comment type="subcellular location">
    <subcellularLocation>
        <location evidence="1">Membrane</location>
        <topology evidence="1">Multi-pass membrane protein</topology>
    </subcellularLocation>
</comment>